<dbReference type="EMBL" id="PFLI01000051">
    <property type="protein sequence ID" value="PIY72361.1"/>
    <property type="molecule type" value="Genomic_DNA"/>
</dbReference>
<dbReference type="Gene3D" id="3.40.50.300">
    <property type="entry name" value="P-loop containing nucleotide triphosphate hydrolases"/>
    <property type="match status" value="1"/>
</dbReference>
<accession>A0A2M7QK98</accession>
<evidence type="ECO:0008006" key="3">
    <source>
        <dbReference type="Google" id="ProtNLM"/>
    </source>
</evidence>
<evidence type="ECO:0000313" key="1">
    <source>
        <dbReference type="EMBL" id="PIY72361.1"/>
    </source>
</evidence>
<name>A0A2M7QK98_9BACT</name>
<proteinExistence type="predicted"/>
<protein>
    <recommendedName>
        <fullName evidence="3">Cytidylate kinase-like family protein</fullName>
    </recommendedName>
</protein>
<comment type="caution">
    <text evidence="1">The sequence shown here is derived from an EMBL/GenBank/DDBJ whole genome shotgun (WGS) entry which is preliminary data.</text>
</comment>
<dbReference type="Pfam" id="PF13189">
    <property type="entry name" value="Cytidylate_kin2"/>
    <property type="match status" value="1"/>
</dbReference>
<gene>
    <name evidence="1" type="ORF">COY87_01430</name>
</gene>
<dbReference type="Proteomes" id="UP000229401">
    <property type="component" value="Unassembled WGS sequence"/>
</dbReference>
<dbReference type="InterPro" id="IPR027417">
    <property type="entry name" value="P-loop_NTPase"/>
</dbReference>
<evidence type="ECO:0000313" key="2">
    <source>
        <dbReference type="Proteomes" id="UP000229401"/>
    </source>
</evidence>
<sequence>MKRFCNLINKNFELFSRHLHYFGKKTHLMYNHLPIITISRQMGSGGKPIADLVAFKLGSPWKVYHKDILDQIAQDARLEKQIVEDTDEMQKSVMSEIVFDALGKKYMSLPSYYKHLLQILSIIGKRGNAIIIGRGSNFLFPNALKIRIICEYKQRIEWTMKYDKLTRNEALKRIKESDLTRSNYTKTLFKHDNQKPHHFDLVIQTGPNLGIKEASDLIVYLAKKRFGL</sequence>
<organism evidence="1 2">
    <name type="scientific">Candidatus Roizmanbacteria bacterium CG_4_10_14_0_8_um_filter_33_9</name>
    <dbReference type="NCBI Taxonomy" id="1974826"/>
    <lineage>
        <taxon>Bacteria</taxon>
        <taxon>Candidatus Roizmaniibacteriota</taxon>
    </lineage>
</organism>
<dbReference type="AlphaFoldDB" id="A0A2M7QK98"/>
<reference evidence="2" key="1">
    <citation type="submission" date="2017-09" db="EMBL/GenBank/DDBJ databases">
        <title>Depth-based differentiation of microbial function through sediment-hosted aquifers and enrichment of novel symbionts in the deep terrestrial subsurface.</title>
        <authorList>
            <person name="Probst A.J."/>
            <person name="Ladd B."/>
            <person name="Jarett J.K."/>
            <person name="Geller-Mcgrath D.E."/>
            <person name="Sieber C.M.K."/>
            <person name="Emerson J.B."/>
            <person name="Anantharaman K."/>
            <person name="Thomas B.C."/>
            <person name="Malmstrom R."/>
            <person name="Stieglmeier M."/>
            <person name="Klingl A."/>
            <person name="Woyke T."/>
            <person name="Ryan C.M."/>
            <person name="Banfield J.F."/>
        </authorList>
    </citation>
    <scope>NUCLEOTIDE SEQUENCE [LARGE SCALE GENOMIC DNA]</scope>
</reference>